<dbReference type="AlphaFoldDB" id="A0A871RDC3"/>
<keyword evidence="12" id="KW-0067">ATP-binding</keyword>
<keyword evidence="8" id="KW-0698">rRNA processing</keyword>
<dbReference type="CDD" id="cd18787">
    <property type="entry name" value="SF2_C_DEAD"/>
    <property type="match status" value="1"/>
</dbReference>
<dbReference type="InterPro" id="IPR014014">
    <property type="entry name" value="RNA_helicase_DEAD_Q_motif"/>
</dbReference>
<evidence type="ECO:0000256" key="14">
    <source>
        <dbReference type="ARBA" id="ARBA00023242"/>
    </source>
</evidence>
<dbReference type="GO" id="GO:0005829">
    <property type="term" value="C:cytosol"/>
    <property type="evidence" value="ECO:0007669"/>
    <property type="project" value="TreeGrafter"/>
</dbReference>
<evidence type="ECO:0000256" key="5">
    <source>
        <dbReference type="ARBA" id="ARBA00019117"/>
    </source>
</evidence>
<evidence type="ECO:0000256" key="11">
    <source>
        <dbReference type="ARBA" id="ARBA00022806"/>
    </source>
</evidence>
<dbReference type="GO" id="GO:0003724">
    <property type="term" value="F:RNA helicase activity"/>
    <property type="evidence" value="ECO:0007669"/>
    <property type="project" value="UniProtKB-EC"/>
</dbReference>
<dbReference type="SMART" id="SM00487">
    <property type="entry name" value="DEXDc"/>
    <property type="match status" value="1"/>
</dbReference>
<comment type="function">
    <text evidence="1">ATP-binding RNA helicase involved in the biogenesis of 60S ribosomal subunits and is required for the normal formation of 25S and 5.8S rRNAs.</text>
</comment>
<dbReference type="Pfam" id="PF00271">
    <property type="entry name" value="Helicase_C"/>
    <property type="match status" value="1"/>
</dbReference>
<dbReference type="GO" id="GO:0003723">
    <property type="term" value="F:RNA binding"/>
    <property type="evidence" value="ECO:0007669"/>
    <property type="project" value="UniProtKB-KW"/>
</dbReference>
<evidence type="ECO:0000259" key="18">
    <source>
        <dbReference type="PROSITE" id="PS51192"/>
    </source>
</evidence>
<evidence type="ECO:0000256" key="13">
    <source>
        <dbReference type="ARBA" id="ARBA00022884"/>
    </source>
</evidence>
<evidence type="ECO:0000256" key="12">
    <source>
        <dbReference type="ARBA" id="ARBA00022840"/>
    </source>
</evidence>
<evidence type="ECO:0000259" key="19">
    <source>
        <dbReference type="PROSITE" id="PS51194"/>
    </source>
</evidence>
<reference evidence="21" key="1">
    <citation type="submission" date="2020-10" db="EMBL/GenBank/DDBJ databases">
        <authorList>
            <person name="Palmer J.M."/>
        </authorList>
    </citation>
    <scope>NUCLEOTIDE SEQUENCE</scope>
    <source>
        <strain evidence="21">UCD 2041</strain>
    </source>
</reference>
<dbReference type="GO" id="GO:0016787">
    <property type="term" value="F:hydrolase activity"/>
    <property type="evidence" value="ECO:0007669"/>
    <property type="project" value="UniProtKB-KW"/>
</dbReference>
<dbReference type="InterPro" id="IPR011545">
    <property type="entry name" value="DEAD/DEAH_box_helicase_dom"/>
</dbReference>
<dbReference type="PROSITE" id="PS51195">
    <property type="entry name" value="Q_MOTIF"/>
    <property type="match status" value="1"/>
</dbReference>
<feature type="region of interest" description="Disordered" evidence="17">
    <location>
        <begin position="358"/>
        <end position="409"/>
    </location>
</feature>
<accession>A0A871RDC3</accession>
<feature type="short sequence motif" description="Q motif" evidence="16">
    <location>
        <begin position="108"/>
        <end position="136"/>
    </location>
</feature>
<dbReference type="RefSeq" id="XP_041137525.1">
    <property type="nucleotide sequence ID" value="XM_041279311.1"/>
</dbReference>
<proteinExistence type="inferred from homology"/>
<dbReference type="EC" id="3.6.4.13" evidence="4"/>
<sequence>MYSDNEEDIASSLISKSKSLVDAETGSSPEQSEDENEAYGVQDVILSSDEEEAAGKGKNKQAEEDYTEKLAFPKLEAEDGPETAKEDDARFIEEIQQKAARSRAKSKGKFASFGLSKQLLANIKKKGYRQPTPIQRKTIPLIMESRDVVGMARTGSGKTAAFLVPLIEKLRQHSPKIGVRAIVLSPTRELAIQTYRQLKEFSKGTGIRSLLLVGGDSLEDQFSAMMDNPDAVIATPGRLLHLQVEMRLSLKTVEYIVYDEADRLFEMGFSEQLNEILACLPDERQSLLFSATLPKNLVEFAKAGLSNPVLVRLDAESKISENLEMCFITTKKNERDANLLYLLEEVIKMPAASERQQKEYRRLTWGEDEEEEDEEDEDEIWEGEDEGEGKAKAKESKHTNSHRLKPAKHNELPSDNATIIFVPTRHHVEFITSILRDAGFCVAYIYGSLDQHARRRQLLAFRAGVCSILVVTDVAARGIDIPILANVVNYTFPSTPKLFVHRVGRTARAGNRGWAYSIVGEAELAYLMDLEVFLGKKILTASIQEKKTEILGREPPVSYTKRLVLGSVPRSGLEEKQETVSAILKGDYDAVVQQGVCIRAGRMLRKTRHPASADGVRRAKELLVFGWDEQNLYFGKNMDREKDRLLEKFQHRKHRETVFEFAGASDYLVGLMAKRRREVAPVQERARRRRRQAAQERLLGLTHRVEDEAAWEGEERGENLGERGEKGEKGEEGEKAEEGEKGEIFGAKTKSFRDSSFYLPHYAPSQAQAESQMSVNAEGGFGAQVSRASFDVAADETTLGETQKQRPKFVWDRKKKRYIKNQDNNKYIIGENGQKIPASLRSGRYDDWKEKHRVDGFRVGLMESSAHRAGVDHKDADLMGGKVHGKFVHRRIRAPKLPDRSRDHYGKQMEKVRKAVAGGLRVKGYQAKKGPGGELRSVDDIRKSRKLKERRRAKNARPSRR</sequence>
<name>A0A871RDC3_DEKBR</name>
<dbReference type="OrthoDB" id="10261375at2759"/>
<comment type="subcellular location">
    <subcellularLocation>
        <location evidence="2">Nucleus</location>
        <location evidence="2">Nucleolus</location>
    </subcellularLocation>
</comment>
<dbReference type="GO" id="GO:0006364">
    <property type="term" value="P:rRNA processing"/>
    <property type="evidence" value="ECO:0007669"/>
    <property type="project" value="UniProtKB-KW"/>
</dbReference>
<evidence type="ECO:0000256" key="2">
    <source>
        <dbReference type="ARBA" id="ARBA00004604"/>
    </source>
</evidence>
<dbReference type="InterPro" id="IPR027417">
    <property type="entry name" value="P-loop_NTPase"/>
</dbReference>
<protein>
    <recommendedName>
        <fullName evidence="5">ATP-dependent RNA helicase DBP10</fullName>
        <ecNumber evidence="4">3.6.4.13</ecNumber>
    </recommendedName>
    <alternativeName>
        <fullName evidence="6">ATP-dependent RNA helicase dbp10</fullName>
    </alternativeName>
</protein>
<evidence type="ECO:0000313" key="22">
    <source>
        <dbReference type="Proteomes" id="UP000663131"/>
    </source>
</evidence>
<dbReference type="Proteomes" id="UP000663131">
    <property type="component" value="Chromosome 8"/>
</dbReference>
<evidence type="ECO:0000259" key="20">
    <source>
        <dbReference type="PROSITE" id="PS51195"/>
    </source>
</evidence>
<evidence type="ECO:0000256" key="17">
    <source>
        <dbReference type="SAM" id="MobiDB-lite"/>
    </source>
</evidence>
<keyword evidence="14" id="KW-0539">Nucleus</keyword>
<organism evidence="21 22">
    <name type="scientific">Dekkera bruxellensis</name>
    <name type="common">Brettanomyces custersii</name>
    <dbReference type="NCBI Taxonomy" id="5007"/>
    <lineage>
        <taxon>Eukaryota</taxon>
        <taxon>Fungi</taxon>
        <taxon>Dikarya</taxon>
        <taxon>Ascomycota</taxon>
        <taxon>Saccharomycotina</taxon>
        <taxon>Pichiomycetes</taxon>
        <taxon>Pichiales</taxon>
        <taxon>Pichiaceae</taxon>
        <taxon>Brettanomyces</taxon>
    </lineage>
</organism>
<dbReference type="InterPro" id="IPR050079">
    <property type="entry name" value="DEAD_box_RNA_helicase"/>
</dbReference>
<keyword evidence="13" id="KW-0694">RNA-binding</keyword>
<evidence type="ECO:0000256" key="7">
    <source>
        <dbReference type="ARBA" id="ARBA00022517"/>
    </source>
</evidence>
<evidence type="ECO:0000256" key="8">
    <source>
        <dbReference type="ARBA" id="ARBA00022552"/>
    </source>
</evidence>
<dbReference type="PROSITE" id="PS51192">
    <property type="entry name" value="HELICASE_ATP_BIND_1"/>
    <property type="match status" value="1"/>
</dbReference>
<dbReference type="SUPFAM" id="SSF52540">
    <property type="entry name" value="P-loop containing nucleoside triphosphate hydrolases"/>
    <property type="match status" value="2"/>
</dbReference>
<evidence type="ECO:0000256" key="1">
    <source>
        <dbReference type="ARBA" id="ARBA00003706"/>
    </source>
</evidence>
<evidence type="ECO:0000313" key="21">
    <source>
        <dbReference type="EMBL" id="QOU21032.1"/>
    </source>
</evidence>
<evidence type="ECO:0000256" key="3">
    <source>
        <dbReference type="ARBA" id="ARBA00010379"/>
    </source>
</evidence>
<dbReference type="PROSITE" id="PS51194">
    <property type="entry name" value="HELICASE_CTER"/>
    <property type="match status" value="1"/>
</dbReference>
<feature type="region of interest" description="Disordered" evidence="17">
    <location>
        <begin position="917"/>
        <end position="961"/>
    </location>
</feature>
<keyword evidence="7" id="KW-0690">Ribosome biogenesis</keyword>
<evidence type="ECO:0000256" key="6">
    <source>
        <dbReference type="ARBA" id="ARBA00021760"/>
    </source>
</evidence>
<dbReference type="CDD" id="cd17959">
    <property type="entry name" value="DEADc_DDX54"/>
    <property type="match status" value="1"/>
</dbReference>
<evidence type="ECO:0000256" key="9">
    <source>
        <dbReference type="ARBA" id="ARBA00022741"/>
    </source>
</evidence>
<feature type="domain" description="Helicase C-terminal" evidence="19">
    <location>
        <begin position="404"/>
        <end position="551"/>
    </location>
</feature>
<dbReference type="GeneID" id="64572674"/>
<dbReference type="Pfam" id="PF08147">
    <property type="entry name" value="DBP10CT"/>
    <property type="match status" value="1"/>
</dbReference>
<dbReference type="KEGG" id="bbrx:BRETT_000749"/>
<evidence type="ECO:0000256" key="10">
    <source>
        <dbReference type="ARBA" id="ARBA00022801"/>
    </source>
</evidence>
<feature type="compositionally biased region" description="Acidic residues" evidence="17">
    <location>
        <begin position="366"/>
        <end position="387"/>
    </location>
</feature>
<comment type="catalytic activity">
    <reaction evidence="15">
        <text>ATP + H2O = ADP + phosphate + H(+)</text>
        <dbReference type="Rhea" id="RHEA:13065"/>
        <dbReference type="ChEBI" id="CHEBI:15377"/>
        <dbReference type="ChEBI" id="CHEBI:15378"/>
        <dbReference type="ChEBI" id="CHEBI:30616"/>
        <dbReference type="ChEBI" id="CHEBI:43474"/>
        <dbReference type="ChEBI" id="CHEBI:456216"/>
        <dbReference type="EC" id="3.6.4.13"/>
    </reaction>
</comment>
<feature type="compositionally biased region" description="Basic and acidic residues" evidence="17">
    <location>
        <begin position="388"/>
        <end position="398"/>
    </location>
</feature>
<dbReference type="InterPro" id="IPR001650">
    <property type="entry name" value="Helicase_C-like"/>
</dbReference>
<feature type="compositionally biased region" description="Low complexity" evidence="17">
    <location>
        <begin position="10"/>
        <end position="20"/>
    </location>
</feature>
<dbReference type="InterPro" id="IPR014001">
    <property type="entry name" value="Helicase_ATP-bd"/>
</dbReference>
<dbReference type="SMART" id="SM01123">
    <property type="entry name" value="DBP10CT"/>
    <property type="match status" value="1"/>
</dbReference>
<feature type="compositionally biased region" description="Basic and acidic residues" evidence="17">
    <location>
        <begin position="709"/>
        <end position="743"/>
    </location>
</feature>
<dbReference type="Pfam" id="PF00270">
    <property type="entry name" value="DEAD"/>
    <property type="match status" value="1"/>
</dbReference>
<evidence type="ECO:0000256" key="15">
    <source>
        <dbReference type="ARBA" id="ARBA00047984"/>
    </source>
</evidence>
<feature type="compositionally biased region" description="Basic residues" evidence="17">
    <location>
        <begin position="943"/>
        <end position="961"/>
    </location>
</feature>
<feature type="domain" description="Helicase ATP-binding" evidence="18">
    <location>
        <begin position="139"/>
        <end position="311"/>
    </location>
</feature>
<keyword evidence="10" id="KW-0378">Hydrolase</keyword>
<feature type="domain" description="DEAD-box RNA helicase Q" evidence="20">
    <location>
        <begin position="108"/>
        <end position="136"/>
    </location>
</feature>
<keyword evidence="9" id="KW-0547">Nucleotide-binding</keyword>
<keyword evidence="11" id="KW-0347">Helicase</keyword>
<dbReference type="FunFam" id="3.40.50.300:FF:000865">
    <property type="entry name" value="ATP-dependent RNA helicase DDX54"/>
    <property type="match status" value="1"/>
</dbReference>
<dbReference type="InterPro" id="IPR033517">
    <property type="entry name" value="DDX54/DBP10_DEAD-box_helicase"/>
</dbReference>
<evidence type="ECO:0000256" key="4">
    <source>
        <dbReference type="ARBA" id="ARBA00012552"/>
    </source>
</evidence>
<dbReference type="InterPro" id="IPR012541">
    <property type="entry name" value="DBP10_C"/>
</dbReference>
<comment type="similarity">
    <text evidence="3">Belongs to the DEAD box helicase family. DDX54/DBP10 subfamily.</text>
</comment>
<dbReference type="PANTHER" id="PTHR47959">
    <property type="entry name" value="ATP-DEPENDENT RNA HELICASE RHLE-RELATED"/>
    <property type="match status" value="1"/>
</dbReference>
<dbReference type="SMART" id="SM00490">
    <property type="entry name" value="HELICc"/>
    <property type="match status" value="1"/>
</dbReference>
<dbReference type="Gene3D" id="3.40.50.300">
    <property type="entry name" value="P-loop containing nucleotide triphosphate hydrolases"/>
    <property type="match status" value="2"/>
</dbReference>
<dbReference type="GO" id="GO:0005730">
    <property type="term" value="C:nucleolus"/>
    <property type="evidence" value="ECO:0007669"/>
    <property type="project" value="UniProtKB-SubCell"/>
</dbReference>
<evidence type="ECO:0000256" key="16">
    <source>
        <dbReference type="PROSITE-ProRule" id="PRU00552"/>
    </source>
</evidence>
<dbReference type="PANTHER" id="PTHR47959:SF8">
    <property type="entry name" value="RNA HELICASE"/>
    <property type="match status" value="1"/>
</dbReference>
<feature type="region of interest" description="Disordered" evidence="17">
    <location>
        <begin position="709"/>
        <end position="746"/>
    </location>
</feature>
<gene>
    <name evidence="21" type="ORF">BRETT_000749</name>
</gene>
<reference evidence="21" key="2">
    <citation type="journal article" name="BMC Genomics">
        <title>New genome assemblies reveal patterns of domestication and adaptation across Brettanomyces (Dekkera) species.</title>
        <authorList>
            <person name="Roach M.J."/>
            <person name="Borneman A.R."/>
        </authorList>
    </citation>
    <scope>NUCLEOTIDE SEQUENCE</scope>
    <source>
        <strain evidence="21">UCD 2041</strain>
    </source>
</reference>
<dbReference type="GO" id="GO:0005524">
    <property type="term" value="F:ATP binding"/>
    <property type="evidence" value="ECO:0007669"/>
    <property type="project" value="UniProtKB-KW"/>
</dbReference>
<dbReference type="EMBL" id="CP063136">
    <property type="protein sequence ID" value="QOU21032.1"/>
    <property type="molecule type" value="Genomic_DNA"/>
</dbReference>
<feature type="region of interest" description="Disordered" evidence="17">
    <location>
        <begin position="1"/>
        <end position="85"/>
    </location>
</feature>